<organism evidence="3 4">
    <name type="scientific">Aquipseudomonas alcaligenes</name>
    <name type="common">Pseudomonas alcaligenes</name>
    <dbReference type="NCBI Taxonomy" id="43263"/>
    <lineage>
        <taxon>Bacteria</taxon>
        <taxon>Pseudomonadati</taxon>
        <taxon>Pseudomonadota</taxon>
        <taxon>Gammaproteobacteria</taxon>
        <taxon>Pseudomonadales</taxon>
        <taxon>Pseudomonadaceae</taxon>
        <taxon>Aquipseudomonas</taxon>
    </lineage>
</organism>
<protein>
    <submittedName>
        <fullName evidence="3">Alpha/beta hydrolase family protein</fullName>
    </submittedName>
</protein>
<evidence type="ECO:0000259" key="2">
    <source>
        <dbReference type="Pfam" id="PF12697"/>
    </source>
</evidence>
<dbReference type="AlphaFoldDB" id="A0A1N6UGM8"/>
<dbReference type="PANTHER" id="PTHR37946:SF1">
    <property type="entry name" value="SLL1969 PROTEIN"/>
    <property type="match status" value="1"/>
</dbReference>
<feature type="domain" description="AB hydrolase-1" evidence="2">
    <location>
        <begin position="206"/>
        <end position="394"/>
    </location>
</feature>
<evidence type="ECO:0000256" key="1">
    <source>
        <dbReference type="SAM" id="SignalP"/>
    </source>
</evidence>
<dbReference type="PANTHER" id="PTHR37946">
    <property type="entry name" value="SLL1969 PROTEIN"/>
    <property type="match status" value="1"/>
</dbReference>
<proteinExistence type="predicted"/>
<gene>
    <name evidence="3" type="ORF">SAMN05878282_106114</name>
</gene>
<evidence type="ECO:0000313" key="3">
    <source>
        <dbReference type="EMBL" id="SIQ64697.1"/>
    </source>
</evidence>
<feature type="signal peptide" evidence="1">
    <location>
        <begin position="1"/>
        <end position="17"/>
    </location>
</feature>
<dbReference type="InterPro" id="IPR029058">
    <property type="entry name" value="AB_hydrolase_fold"/>
</dbReference>
<evidence type="ECO:0000313" key="4">
    <source>
        <dbReference type="Proteomes" id="UP000185841"/>
    </source>
</evidence>
<dbReference type="Proteomes" id="UP000185841">
    <property type="component" value="Unassembled WGS sequence"/>
</dbReference>
<dbReference type="InterPro" id="IPR000073">
    <property type="entry name" value="AB_hydrolase_1"/>
</dbReference>
<keyword evidence="1" id="KW-0732">Signal</keyword>
<dbReference type="RefSeq" id="WP_076427337.1">
    <property type="nucleotide sequence ID" value="NZ_FTMP01000006.1"/>
</dbReference>
<keyword evidence="3" id="KW-0378">Hydrolase</keyword>
<dbReference type="SUPFAM" id="SSF53474">
    <property type="entry name" value="alpha/beta-Hydrolases"/>
    <property type="match status" value="1"/>
</dbReference>
<accession>A0A1N6UGM8</accession>
<dbReference type="GO" id="GO:0016787">
    <property type="term" value="F:hydrolase activity"/>
    <property type="evidence" value="ECO:0007669"/>
    <property type="project" value="UniProtKB-KW"/>
</dbReference>
<sequence>MQWRRWLLLALLTPLSACNLLHLDKQMQQVERDLMLVPGRLHSEQTALVVLLDERGEALGYRVVAPGALFYFSVERGDYQLLAFVDSNVNFRLDPGEPRHWRVPAQTVAMRLQPSAEQRAAFTEHNVLSPQPDTGVAVPATDLSLGRLYREHPRLRHNYLQVVDFDDPRFDQTRIQQGAWRPLDFVREIGYGLYLLRPWQDDLEPVILIHGINDSPRSWRELAAAIDPQRFQVLLYQYPSGSPLNNSAYLLSEALRDLQLRYAPKRLHLVAHSMGGLVARRTAQLLRPGAGDQRLCLLLTLATPWGGHPSAATGAARVPVDVPVWRDMTPGSPFLRELFADPLPTHIRQWQLVAYTGNNRMIVEPNDGSVPLASQLLPAAQDETDRLYLVEENHTGIMRSARSQALLRQALDSLPEAGCASGQ</sequence>
<dbReference type="EMBL" id="FTMP01000006">
    <property type="protein sequence ID" value="SIQ64697.1"/>
    <property type="molecule type" value="Genomic_DNA"/>
</dbReference>
<dbReference type="Gene3D" id="3.40.50.1820">
    <property type="entry name" value="alpha/beta hydrolase"/>
    <property type="match status" value="1"/>
</dbReference>
<reference evidence="3 4" key="1">
    <citation type="submission" date="2017-01" db="EMBL/GenBank/DDBJ databases">
        <authorList>
            <person name="Mah S.A."/>
            <person name="Swanson W.J."/>
            <person name="Moy G.W."/>
            <person name="Vacquier V.D."/>
        </authorList>
    </citation>
    <scope>NUCLEOTIDE SEQUENCE [LARGE SCALE GENOMIC DNA]</scope>
    <source>
        <strain evidence="3 4">RU36E</strain>
    </source>
</reference>
<name>A0A1N6UGM8_AQUAC</name>
<feature type="chain" id="PRO_5012048864" evidence="1">
    <location>
        <begin position="18"/>
        <end position="423"/>
    </location>
</feature>
<dbReference type="Pfam" id="PF12697">
    <property type="entry name" value="Abhydrolase_6"/>
    <property type="match status" value="1"/>
</dbReference>